<proteinExistence type="predicted"/>
<accession>A0ABX8HU78</accession>
<organism evidence="1 2">
    <name type="scientific">Pseudomonas lijiangensis</name>
    <dbReference type="NCBI Taxonomy" id="2995658"/>
    <lineage>
        <taxon>Bacteria</taxon>
        <taxon>Pseudomonadati</taxon>
        <taxon>Pseudomonadota</taxon>
        <taxon>Gammaproteobacteria</taxon>
        <taxon>Pseudomonadales</taxon>
        <taxon>Pseudomonadaceae</taxon>
        <taxon>Pseudomonas</taxon>
    </lineage>
</organism>
<evidence type="ECO:0000313" key="1">
    <source>
        <dbReference type="EMBL" id="QWU83643.1"/>
    </source>
</evidence>
<sequence>MALIDVVLYKPSGAVYDSMEDFEFAALNPGDHVNLPALGDTFRLTRKGVSRTDDGGSLKIRYDLFFN</sequence>
<reference evidence="2" key="1">
    <citation type="submission" date="2021-06" db="EMBL/GenBank/DDBJ databases">
        <title>Identification of Pseudomonas cichorii causing bacterial leaf black spot of flue-cured tobacco, a new disease in China.</title>
        <authorList>
            <person name="Lu C.-H."/>
        </authorList>
    </citation>
    <scope>NUCLEOTIDE SEQUENCE [LARGE SCALE GENOMIC DNA]</scope>
    <source>
        <strain evidence="2">LJ2</strain>
    </source>
</reference>
<keyword evidence="2" id="KW-1185">Reference proteome</keyword>
<protein>
    <submittedName>
        <fullName evidence="1">Uncharacterized protein</fullName>
    </submittedName>
</protein>
<gene>
    <name evidence="1" type="ORF">KQP88_02235</name>
</gene>
<evidence type="ECO:0000313" key="2">
    <source>
        <dbReference type="Proteomes" id="UP000683401"/>
    </source>
</evidence>
<name>A0ABX8HU78_9PSED</name>
<dbReference type="Proteomes" id="UP000683401">
    <property type="component" value="Chromosome"/>
</dbReference>
<dbReference type="RefSeq" id="WP_200993909.1">
    <property type="nucleotide sequence ID" value="NZ_CP076668.1"/>
</dbReference>
<dbReference type="EMBL" id="CP076668">
    <property type="protein sequence ID" value="QWU83643.1"/>
    <property type="molecule type" value="Genomic_DNA"/>
</dbReference>